<organism evidence="9 10">
    <name type="scientific">Eidolon helvum adenovirus</name>
    <dbReference type="NCBI Taxonomy" id="2039267"/>
    <lineage>
        <taxon>Viruses</taxon>
        <taxon>Varidnaviria</taxon>
        <taxon>Bamfordvirae</taxon>
        <taxon>Preplasmiviricota</taxon>
        <taxon>Polisuviricotina</taxon>
        <taxon>Pharingeaviricetes</taxon>
        <taxon>Rowavirales</taxon>
        <taxon>Adenoviridae</taxon>
        <taxon>Mastadenovirus</taxon>
    </lineage>
</organism>
<name>A0A348FKH9_9ADEN</name>
<evidence type="ECO:0000313" key="10">
    <source>
        <dbReference type="Proteomes" id="UP000317189"/>
    </source>
</evidence>
<keyword evidence="4" id="KW-0244">Early protein</keyword>
<evidence type="ECO:0000256" key="6">
    <source>
        <dbReference type="ARBA" id="ARBA00023200"/>
    </source>
</evidence>
<proteinExistence type="inferred from homology"/>
<evidence type="ECO:0000256" key="5">
    <source>
        <dbReference type="ARBA" id="ARBA00022562"/>
    </source>
</evidence>
<keyword evidence="5" id="KW-1048">Host nucleus</keyword>
<comment type="subcellular location">
    <subcellularLocation>
        <location evidence="2">Host cytoplasm</location>
    </subcellularLocation>
    <subcellularLocation>
        <location evidence="1">Host nucleus</location>
    </subcellularLocation>
</comment>
<dbReference type="EMBL" id="AP018374">
    <property type="protein sequence ID" value="BBF72846.1"/>
    <property type="molecule type" value="Genomic_DNA"/>
</dbReference>
<dbReference type="GO" id="GO:0030430">
    <property type="term" value="C:host cell cytoplasm"/>
    <property type="evidence" value="ECO:0007669"/>
    <property type="project" value="UniProtKB-SubCell"/>
</dbReference>
<evidence type="ECO:0000256" key="4">
    <source>
        <dbReference type="ARBA" id="ARBA00022518"/>
    </source>
</evidence>
<dbReference type="Proteomes" id="UP000317189">
    <property type="component" value="Segment"/>
</dbReference>
<evidence type="ECO:0000256" key="8">
    <source>
        <dbReference type="ARBA" id="ARBA00044760"/>
    </source>
</evidence>
<protein>
    <submittedName>
        <fullName evidence="9">E4 34K</fullName>
    </submittedName>
</protein>
<dbReference type="RefSeq" id="YP_010790731.1">
    <property type="nucleotide sequence ID" value="NC_075453.1"/>
</dbReference>
<dbReference type="Pfam" id="PF04528">
    <property type="entry name" value="Adeno_E4_34"/>
    <property type="match status" value="1"/>
</dbReference>
<evidence type="ECO:0000256" key="1">
    <source>
        <dbReference type="ARBA" id="ARBA00004147"/>
    </source>
</evidence>
<dbReference type="KEGG" id="vg:80528141"/>
<sequence length="246" mass="29095">MDACFGREHLVGEVTSSPSAACFWVTCRLPIPWKLILTKFQLHLFNQLFDFCWLCAGCDFFGSWIVSGYESWRIHCHCEKSGSLQCLAAAALKRQFLQEFLIGTLYNFKFPFYRRYVNSNLPTEIVRYDGSVMYQGKHLIYIQFMLQSEKAKDIYISFFKDTVHYFNPTTCTLIMLCHSCKSLTEIAVSSCMRNTKKVLRKLLMYITWLDKSYYADNNQREFKRCRLFEKLMYKDCVFTFDDFPPQ</sequence>
<comment type="function">
    <text evidence="7">Plays a major role to prevent cellular inhibition of viral genome replication by nuclear bodies. Assembles an SCF-like E3 ubiquitin ligase complex based on the cellular proteins ELOB, ELOC, CUL5 and RBX1, in cooperation with viral E1B-55K. This viral RING-type ligase ubiquitinates cellular substrates prior to proteasomal degradation: p53/TP53, LIG4, MRE11-RAD50-NBS1 (MRN) complex, ITGA3, DAXX and BLM.</text>
</comment>
<accession>A0A348FKH9</accession>
<comment type="similarity">
    <text evidence="3">Belongs to the adenoviridae E4 30 to 34 kDa protein family.</text>
</comment>
<evidence type="ECO:0000256" key="7">
    <source>
        <dbReference type="ARBA" id="ARBA00044723"/>
    </source>
</evidence>
<dbReference type="GO" id="GO:0042025">
    <property type="term" value="C:host cell nucleus"/>
    <property type="evidence" value="ECO:0007669"/>
    <property type="project" value="UniProtKB-SubCell"/>
</dbReference>
<evidence type="ECO:0000256" key="2">
    <source>
        <dbReference type="ARBA" id="ARBA00004192"/>
    </source>
</evidence>
<evidence type="ECO:0000256" key="3">
    <source>
        <dbReference type="ARBA" id="ARBA00006872"/>
    </source>
</evidence>
<evidence type="ECO:0000313" key="9">
    <source>
        <dbReference type="EMBL" id="BBF72846.1"/>
    </source>
</evidence>
<dbReference type="GeneID" id="80528141"/>
<keyword evidence="6" id="KW-1035">Host cytoplasm</keyword>
<keyword evidence="10" id="KW-1185">Reference proteome</keyword>
<dbReference type="InterPro" id="IPR007615">
    <property type="entry name" value="Adenovirus_E4_30/34"/>
</dbReference>
<reference evidence="9 10" key="1">
    <citation type="journal article" date="2017" name="Viruses">
        <title>Characterization of a Novel Bat Adenovirus Isolated from Straw-Colored Fruit Bat (Eidolon helvum).</title>
        <authorList>
            <person name="Ogawa H."/>
            <person name="Kajihara M."/>
            <person name="Nao N."/>
            <person name="Shigeno A."/>
            <person name="Fujikura D."/>
            <person name="Hang'ombe B.M."/>
            <person name="Mweene A.S."/>
            <person name="Mutemwa A."/>
            <person name="Squarre D."/>
            <person name="Yamada M."/>
            <person name="Higashi H."/>
            <person name="Sawa H."/>
            <person name="Takada A."/>
        </authorList>
    </citation>
    <scope>NUCLEOTIDE SEQUENCE [LARGE SCALE GENOMIC DNA]</scope>
    <source>
        <strain evidence="9">06-106</strain>
    </source>
</reference>
<comment type="subunit">
    <text evidence="8">Interacts with E1B-55k.</text>
</comment>